<evidence type="ECO:0000313" key="4">
    <source>
        <dbReference type="Proteomes" id="UP000504636"/>
    </source>
</evidence>
<dbReference type="GeneID" id="54465749"/>
<dbReference type="Pfam" id="PF24476">
    <property type="entry name" value="DUF7580"/>
    <property type="match status" value="1"/>
</dbReference>
<evidence type="ECO:0000256" key="1">
    <source>
        <dbReference type="SAM" id="MobiDB-lite"/>
    </source>
</evidence>
<reference evidence="5" key="3">
    <citation type="submission" date="2025-04" db="UniProtKB">
        <authorList>
            <consortium name="RefSeq"/>
        </authorList>
    </citation>
    <scope>IDENTIFICATION</scope>
    <source>
        <strain evidence="5">CBS 304.34</strain>
    </source>
</reference>
<dbReference type="Gene3D" id="1.20.120.1020">
    <property type="entry name" value="Prion-inhibition and propagation, HeLo domain"/>
    <property type="match status" value="1"/>
</dbReference>
<dbReference type="EMBL" id="MU003693">
    <property type="protein sequence ID" value="KAF2815642.1"/>
    <property type="molecule type" value="Genomic_DNA"/>
</dbReference>
<name>A0A6A6Z397_9PEZI</name>
<accession>A0A6A6Z397</accession>
<feature type="region of interest" description="Disordered" evidence="1">
    <location>
        <begin position="246"/>
        <end position="276"/>
    </location>
</feature>
<dbReference type="Proteomes" id="UP000504636">
    <property type="component" value="Unplaced"/>
</dbReference>
<feature type="region of interest" description="Disordered" evidence="1">
    <location>
        <begin position="404"/>
        <end position="424"/>
    </location>
</feature>
<keyword evidence="4" id="KW-1185">Reference proteome</keyword>
<evidence type="ECO:0000259" key="2">
    <source>
        <dbReference type="Pfam" id="PF24476"/>
    </source>
</evidence>
<organism evidence="3">
    <name type="scientific">Mytilinidion resinicola</name>
    <dbReference type="NCBI Taxonomy" id="574789"/>
    <lineage>
        <taxon>Eukaryota</taxon>
        <taxon>Fungi</taxon>
        <taxon>Dikarya</taxon>
        <taxon>Ascomycota</taxon>
        <taxon>Pezizomycotina</taxon>
        <taxon>Dothideomycetes</taxon>
        <taxon>Pleosporomycetidae</taxon>
        <taxon>Mytilinidiales</taxon>
        <taxon>Mytilinidiaceae</taxon>
        <taxon>Mytilinidion</taxon>
    </lineage>
</organism>
<proteinExistence type="predicted"/>
<reference evidence="3 5" key="1">
    <citation type="journal article" date="2020" name="Stud. Mycol.">
        <title>101 Dothideomycetes genomes: a test case for predicting lifestyles and emergence of pathogens.</title>
        <authorList>
            <person name="Haridas S."/>
            <person name="Albert R."/>
            <person name="Binder M."/>
            <person name="Bloem J."/>
            <person name="Labutti K."/>
            <person name="Salamov A."/>
            <person name="Andreopoulos B."/>
            <person name="Baker S."/>
            <person name="Barry K."/>
            <person name="Bills G."/>
            <person name="Bluhm B."/>
            <person name="Cannon C."/>
            <person name="Castanera R."/>
            <person name="Culley D."/>
            <person name="Daum C."/>
            <person name="Ezra D."/>
            <person name="Gonzalez J."/>
            <person name="Henrissat B."/>
            <person name="Kuo A."/>
            <person name="Liang C."/>
            <person name="Lipzen A."/>
            <person name="Lutzoni F."/>
            <person name="Magnuson J."/>
            <person name="Mondo S."/>
            <person name="Nolan M."/>
            <person name="Ohm R."/>
            <person name="Pangilinan J."/>
            <person name="Park H.-J."/>
            <person name="Ramirez L."/>
            <person name="Alfaro M."/>
            <person name="Sun H."/>
            <person name="Tritt A."/>
            <person name="Yoshinaga Y."/>
            <person name="Zwiers L.-H."/>
            <person name="Turgeon B."/>
            <person name="Goodwin S."/>
            <person name="Spatafora J."/>
            <person name="Crous P."/>
            <person name="Grigoriev I."/>
        </authorList>
    </citation>
    <scope>NUCLEOTIDE SEQUENCE</scope>
    <source>
        <strain evidence="3 5">CBS 304.34</strain>
    </source>
</reference>
<feature type="compositionally biased region" description="Polar residues" evidence="1">
    <location>
        <begin position="414"/>
        <end position="424"/>
    </location>
</feature>
<protein>
    <recommendedName>
        <fullName evidence="2">DUF7580 domain-containing protein</fullName>
    </recommendedName>
</protein>
<dbReference type="AlphaFoldDB" id="A0A6A6Z397"/>
<dbReference type="RefSeq" id="XP_033582606.1">
    <property type="nucleotide sequence ID" value="XM_033724856.1"/>
</dbReference>
<dbReference type="InterPro" id="IPR038305">
    <property type="entry name" value="HeLo_sf"/>
</dbReference>
<evidence type="ECO:0000313" key="5">
    <source>
        <dbReference type="RefSeq" id="XP_033582606.1"/>
    </source>
</evidence>
<gene>
    <name evidence="3 5" type="ORF">BDZ99DRAFT_514301</name>
</gene>
<feature type="compositionally biased region" description="Low complexity" evidence="1">
    <location>
        <begin position="404"/>
        <end position="413"/>
    </location>
</feature>
<reference evidence="5" key="2">
    <citation type="submission" date="2020-04" db="EMBL/GenBank/DDBJ databases">
        <authorList>
            <consortium name="NCBI Genome Project"/>
        </authorList>
    </citation>
    <scope>NUCLEOTIDE SEQUENCE</scope>
    <source>
        <strain evidence="5">CBS 304.34</strain>
    </source>
</reference>
<sequence length="559" mass="62811">MSGAEVGGLVLGGISLAIAAVEHYHNLSQTVHGLKNYHCTIQQLRLDLIIQQDQLKQSLKQLGFDDFSIPSTHHALRNRIYCSRPDLEHPEMVAGVIWSIEETIEGLRKKLKRCDDTQRRSKPTKAWNRFRHTFTAKFRKGPWKNSNILITFIQEAQSQYSSSKCDTIRVHAFEVFNYFKLGWKCSCVGPHQTGIRFDTVSSTLRVPISEVAIRTFKSLQGQDALLQHENKTQCWIETLAKLETVPAVDSGPDPDPKPLPPSASSAPASQNGFNSKSPATDVECLCEALSRHDFQEGSLPGVKADNRRRMVIKVSNTEAEPHQTQYNTLESFVGLSGRFDLISRVQRLGIAYAMAIMLLHLGETPWLDSKWGKGHVSLARRKQETTPDITLEDVRVLHEFQSPASSVVSPRRPNQQAGRINSLGNHSPAMLSQGILLVELCLNEDQSALLAAAFSGSFSPDTRDRQICKIIERVYLEGGNFYGSATERCLQCQFTRPAATKIFMDSNFRENFFKDVIALLQVTYEVSRDTYRNSSKCVNLRTLEKGLPFRVNDSTQNPF</sequence>
<dbReference type="InterPro" id="IPR056002">
    <property type="entry name" value="DUF7580"/>
</dbReference>
<evidence type="ECO:0000313" key="3">
    <source>
        <dbReference type="EMBL" id="KAF2815642.1"/>
    </source>
</evidence>
<dbReference type="PANTHER" id="PTHR35186">
    <property type="entry name" value="ANK_REP_REGION DOMAIN-CONTAINING PROTEIN"/>
    <property type="match status" value="1"/>
</dbReference>
<feature type="domain" description="DUF7580" evidence="2">
    <location>
        <begin position="277"/>
        <end position="521"/>
    </location>
</feature>
<dbReference type="OrthoDB" id="3565018at2759"/>
<dbReference type="PANTHER" id="PTHR35186:SF4">
    <property type="entry name" value="PRION-INHIBITION AND PROPAGATION HELO DOMAIN-CONTAINING PROTEIN"/>
    <property type="match status" value="1"/>
</dbReference>